<dbReference type="AlphaFoldDB" id="A0AAD2AFS7"/>
<organism evidence="2 3">
    <name type="scientific">Fraxinus pennsylvanica</name>
    <dbReference type="NCBI Taxonomy" id="56036"/>
    <lineage>
        <taxon>Eukaryota</taxon>
        <taxon>Viridiplantae</taxon>
        <taxon>Streptophyta</taxon>
        <taxon>Embryophyta</taxon>
        <taxon>Tracheophyta</taxon>
        <taxon>Spermatophyta</taxon>
        <taxon>Magnoliopsida</taxon>
        <taxon>eudicotyledons</taxon>
        <taxon>Gunneridae</taxon>
        <taxon>Pentapetalae</taxon>
        <taxon>asterids</taxon>
        <taxon>lamiids</taxon>
        <taxon>Lamiales</taxon>
        <taxon>Oleaceae</taxon>
        <taxon>Oleeae</taxon>
        <taxon>Fraxinus</taxon>
    </lineage>
</organism>
<dbReference type="GO" id="GO:0004842">
    <property type="term" value="F:ubiquitin-protein transferase activity"/>
    <property type="evidence" value="ECO:0007669"/>
    <property type="project" value="TreeGrafter"/>
</dbReference>
<dbReference type="Proteomes" id="UP000834106">
    <property type="component" value="Chromosome 23"/>
</dbReference>
<evidence type="ECO:0000313" key="3">
    <source>
        <dbReference type="Proteomes" id="UP000834106"/>
    </source>
</evidence>
<sequence>MVAIKELKYPIHTPCLLLQIPVFVCERRGWLPPHAEAFTSLLCGGSASANWVKITALTTLLLKIIWRKSREGEETIQNSQIVSSSRIPKSSLQFHLAFKNSGIPSFIARSTKKNSGPTSFAPIIEMAMTVVEQSGGQYHVLLIIADGQLRALEDQLLQHQDYHQYVKCVVFG</sequence>
<name>A0AAD2AFS7_9LAMI</name>
<dbReference type="PANTHER" id="PTHR45751:SF29">
    <property type="entry name" value="E3 UBIQUITIN-PROTEIN LIGASE RGLG2"/>
    <property type="match status" value="1"/>
</dbReference>
<evidence type="ECO:0000313" key="2">
    <source>
        <dbReference type="EMBL" id="CAI9786979.1"/>
    </source>
</evidence>
<dbReference type="GO" id="GO:0005634">
    <property type="term" value="C:nucleus"/>
    <property type="evidence" value="ECO:0007669"/>
    <property type="project" value="TreeGrafter"/>
</dbReference>
<dbReference type="PANTHER" id="PTHR45751">
    <property type="entry name" value="COPINE FAMILY PROTEIN 1"/>
    <property type="match status" value="1"/>
</dbReference>
<accession>A0AAD2AFS7</accession>
<proteinExistence type="predicted"/>
<evidence type="ECO:0000259" key="1">
    <source>
        <dbReference type="Pfam" id="PF07002"/>
    </source>
</evidence>
<protein>
    <recommendedName>
        <fullName evidence="1">Copine C-terminal domain-containing protein</fullName>
    </recommendedName>
</protein>
<dbReference type="EMBL" id="OU503058">
    <property type="protein sequence ID" value="CAI9786979.1"/>
    <property type="molecule type" value="Genomic_DNA"/>
</dbReference>
<dbReference type="Pfam" id="PF07002">
    <property type="entry name" value="Copine"/>
    <property type="match status" value="1"/>
</dbReference>
<keyword evidence="3" id="KW-1185">Reference proteome</keyword>
<gene>
    <name evidence="2" type="ORF">FPE_LOCUS34409</name>
</gene>
<dbReference type="InterPro" id="IPR010734">
    <property type="entry name" value="Copine_C"/>
</dbReference>
<reference evidence="2" key="1">
    <citation type="submission" date="2023-05" db="EMBL/GenBank/DDBJ databases">
        <authorList>
            <person name="Huff M."/>
        </authorList>
    </citation>
    <scope>NUCLEOTIDE SEQUENCE</scope>
</reference>
<dbReference type="InterPro" id="IPR052079">
    <property type="entry name" value="E3_ligase/Copine_domain"/>
</dbReference>
<dbReference type="GO" id="GO:0016567">
    <property type="term" value="P:protein ubiquitination"/>
    <property type="evidence" value="ECO:0007669"/>
    <property type="project" value="TreeGrafter"/>
</dbReference>
<feature type="domain" description="Copine C-terminal" evidence="1">
    <location>
        <begin position="113"/>
        <end position="151"/>
    </location>
</feature>